<dbReference type="RefSeq" id="XP_025600958.1">
    <property type="nucleotide sequence ID" value="XM_025740041.1"/>
</dbReference>
<keyword evidence="4 10" id="KW-0479">Metal-binding</keyword>
<reference evidence="11 12" key="1">
    <citation type="journal article" date="2018" name="Mol. Biol. Evol.">
        <title>Broad Genomic Sampling Reveals a Smut Pathogenic Ancestry of the Fungal Clade Ustilaginomycotina.</title>
        <authorList>
            <person name="Kijpornyongpan T."/>
            <person name="Mondo S.J."/>
            <person name="Barry K."/>
            <person name="Sandor L."/>
            <person name="Lee J."/>
            <person name="Lipzen A."/>
            <person name="Pangilinan J."/>
            <person name="LaButti K."/>
            <person name="Hainaut M."/>
            <person name="Henrissat B."/>
            <person name="Grigoriev I.V."/>
            <person name="Spatafora J.W."/>
            <person name="Aime M.C."/>
        </authorList>
    </citation>
    <scope>NUCLEOTIDE SEQUENCE [LARGE SCALE GENOMIC DNA]</scope>
    <source>
        <strain evidence="11 12">MCA 4186</strain>
    </source>
</reference>
<evidence type="ECO:0000256" key="8">
    <source>
        <dbReference type="ARBA" id="ARBA00023163"/>
    </source>
</evidence>
<keyword evidence="6 10" id="KW-0862">Zinc</keyword>
<name>A0A316ZGS8_9BASI</name>
<keyword evidence="7 10" id="KW-0805">Transcription regulation</keyword>
<comment type="similarity">
    <text evidence="3 10">Belongs to the ELOF1 family.</text>
</comment>
<evidence type="ECO:0000256" key="9">
    <source>
        <dbReference type="ARBA" id="ARBA00023242"/>
    </source>
</evidence>
<dbReference type="GeneID" id="37267587"/>
<evidence type="ECO:0000256" key="1">
    <source>
        <dbReference type="ARBA" id="ARBA00003357"/>
    </source>
</evidence>
<dbReference type="GO" id="GO:0006368">
    <property type="term" value="P:transcription elongation by RNA polymerase II"/>
    <property type="evidence" value="ECO:0007669"/>
    <property type="project" value="TreeGrafter"/>
</dbReference>
<keyword evidence="8 10" id="KW-0804">Transcription</keyword>
<dbReference type="Pfam" id="PF05129">
    <property type="entry name" value="Zn_ribbon_Elf1"/>
    <property type="match status" value="1"/>
</dbReference>
<dbReference type="PANTHER" id="PTHR20934">
    <property type="entry name" value="TRANSCRIPTION ELONGATION FACTOR 1 HOMOLOG"/>
    <property type="match status" value="1"/>
</dbReference>
<comment type="subcellular location">
    <subcellularLocation>
        <location evidence="2 10">Nucleus</location>
    </subcellularLocation>
</comment>
<evidence type="ECO:0000256" key="6">
    <source>
        <dbReference type="ARBA" id="ARBA00022833"/>
    </source>
</evidence>
<evidence type="ECO:0000256" key="2">
    <source>
        <dbReference type="ARBA" id="ARBA00004123"/>
    </source>
</evidence>
<evidence type="ECO:0000313" key="12">
    <source>
        <dbReference type="Proteomes" id="UP000245946"/>
    </source>
</evidence>
<dbReference type="STRING" id="58919.A0A316ZGS8"/>
<evidence type="ECO:0000256" key="4">
    <source>
        <dbReference type="ARBA" id="ARBA00022723"/>
    </source>
</evidence>
<dbReference type="InterPro" id="IPR038567">
    <property type="entry name" value="T_Elf1_sf"/>
</dbReference>
<proteinExistence type="inferred from homology"/>
<keyword evidence="12" id="KW-1185">Reference proteome</keyword>
<dbReference type="AlphaFoldDB" id="A0A316ZGS8"/>
<dbReference type="InterPro" id="IPR007808">
    <property type="entry name" value="Elf1"/>
</dbReference>
<dbReference type="PANTHER" id="PTHR20934:SF0">
    <property type="entry name" value="TRANSCRIPTION ELONGATION FACTOR 1 HOMOLOG"/>
    <property type="match status" value="1"/>
</dbReference>
<dbReference type="GO" id="GO:0008023">
    <property type="term" value="C:transcription elongation factor complex"/>
    <property type="evidence" value="ECO:0007669"/>
    <property type="project" value="TreeGrafter"/>
</dbReference>
<dbReference type="SUPFAM" id="SSF57783">
    <property type="entry name" value="Zinc beta-ribbon"/>
    <property type="match status" value="1"/>
</dbReference>
<dbReference type="OrthoDB" id="445983at2759"/>
<dbReference type="GO" id="GO:0008270">
    <property type="term" value="F:zinc ion binding"/>
    <property type="evidence" value="ECO:0007669"/>
    <property type="project" value="UniProtKB-KW"/>
</dbReference>
<evidence type="ECO:0000313" key="11">
    <source>
        <dbReference type="EMBL" id="PWO00680.1"/>
    </source>
</evidence>
<dbReference type="Proteomes" id="UP000245946">
    <property type="component" value="Unassembled WGS sequence"/>
</dbReference>
<dbReference type="GO" id="GO:0000993">
    <property type="term" value="F:RNA polymerase II complex binding"/>
    <property type="evidence" value="ECO:0007669"/>
    <property type="project" value="TreeGrafter"/>
</dbReference>
<gene>
    <name evidence="11" type="ORF">FA09DRAFT_293244</name>
</gene>
<organism evidence="11 12">
    <name type="scientific">Tilletiopsis washingtonensis</name>
    <dbReference type="NCBI Taxonomy" id="58919"/>
    <lineage>
        <taxon>Eukaryota</taxon>
        <taxon>Fungi</taxon>
        <taxon>Dikarya</taxon>
        <taxon>Basidiomycota</taxon>
        <taxon>Ustilaginomycotina</taxon>
        <taxon>Exobasidiomycetes</taxon>
        <taxon>Entylomatales</taxon>
        <taxon>Entylomatales incertae sedis</taxon>
        <taxon>Tilletiopsis</taxon>
    </lineage>
</organism>
<keyword evidence="5 10" id="KW-0863">Zinc-finger</keyword>
<keyword evidence="9 10" id="KW-0539">Nucleus</keyword>
<accession>A0A316ZGS8</accession>
<evidence type="ECO:0000256" key="7">
    <source>
        <dbReference type="ARBA" id="ARBA00023015"/>
    </source>
</evidence>
<dbReference type="FunFam" id="2.20.25.190:FF:000001">
    <property type="entry name" value="Transcription elongation factor 1 homolog"/>
    <property type="match status" value="1"/>
</dbReference>
<evidence type="ECO:0000256" key="10">
    <source>
        <dbReference type="RuleBase" id="RU364033"/>
    </source>
</evidence>
<evidence type="ECO:0000256" key="3">
    <source>
        <dbReference type="ARBA" id="ARBA00009730"/>
    </source>
</evidence>
<dbReference type="Gene3D" id="2.20.25.190">
    <property type="match status" value="1"/>
</dbReference>
<sequence length="84" mass="9246">MGKRSKSTRTPGAGRKKEVLDTVFTCLFCSQKAVSCKIDDATRIGYLSCGRCGQKFQCQTNPIMAAIDVYSEWIDATEEVNTAD</sequence>
<comment type="function">
    <text evidence="1 10">Transcription elongation factor implicated in the maintenance of proper chromatin structure in actively transcribed regions.</text>
</comment>
<protein>
    <recommendedName>
        <fullName evidence="10">Transcription elongation factor 1 homolog</fullName>
    </recommendedName>
</protein>
<evidence type="ECO:0000256" key="5">
    <source>
        <dbReference type="ARBA" id="ARBA00022771"/>
    </source>
</evidence>
<dbReference type="EMBL" id="KZ819284">
    <property type="protein sequence ID" value="PWO00680.1"/>
    <property type="molecule type" value="Genomic_DNA"/>
</dbReference>